<keyword evidence="2" id="KW-1133">Transmembrane helix</keyword>
<dbReference type="EMBL" id="RYZW01000034">
    <property type="protein sequence ID" value="TDZ60882.1"/>
    <property type="molecule type" value="Genomic_DNA"/>
</dbReference>
<feature type="compositionally biased region" description="Low complexity" evidence="1">
    <location>
        <begin position="17"/>
        <end position="26"/>
    </location>
</feature>
<gene>
    <name evidence="3" type="ORF">CTRI78_v004633</name>
</gene>
<dbReference type="AlphaFoldDB" id="A0A4R8RH18"/>
<reference evidence="3 4" key="1">
    <citation type="submission" date="2018-12" db="EMBL/GenBank/DDBJ databases">
        <title>Genome sequence and assembly of Colletotrichum trifolii.</title>
        <authorList>
            <person name="Gan P."/>
            <person name="Shirasu K."/>
        </authorList>
    </citation>
    <scope>NUCLEOTIDE SEQUENCE [LARGE SCALE GENOMIC DNA]</scope>
    <source>
        <strain evidence="3 4">543-2</strain>
    </source>
</reference>
<feature type="region of interest" description="Disordered" evidence="1">
    <location>
        <begin position="1"/>
        <end position="40"/>
    </location>
</feature>
<proteinExistence type="predicted"/>
<evidence type="ECO:0000313" key="3">
    <source>
        <dbReference type="EMBL" id="TDZ60882.1"/>
    </source>
</evidence>
<evidence type="ECO:0000256" key="2">
    <source>
        <dbReference type="SAM" id="Phobius"/>
    </source>
</evidence>
<protein>
    <submittedName>
        <fullName evidence="3">Uncharacterized protein</fullName>
    </submittedName>
</protein>
<feature type="transmembrane region" description="Helical" evidence="2">
    <location>
        <begin position="94"/>
        <end position="116"/>
    </location>
</feature>
<accession>A0A4R8RH18</accession>
<evidence type="ECO:0000256" key="1">
    <source>
        <dbReference type="SAM" id="MobiDB-lite"/>
    </source>
</evidence>
<comment type="caution">
    <text evidence="3">The sequence shown here is derived from an EMBL/GenBank/DDBJ whole genome shotgun (WGS) entry which is preliminary data.</text>
</comment>
<evidence type="ECO:0000313" key="4">
    <source>
        <dbReference type="Proteomes" id="UP000295703"/>
    </source>
</evidence>
<organism evidence="3 4">
    <name type="scientific">Colletotrichum trifolii</name>
    <dbReference type="NCBI Taxonomy" id="5466"/>
    <lineage>
        <taxon>Eukaryota</taxon>
        <taxon>Fungi</taxon>
        <taxon>Dikarya</taxon>
        <taxon>Ascomycota</taxon>
        <taxon>Pezizomycotina</taxon>
        <taxon>Sordariomycetes</taxon>
        <taxon>Hypocreomycetidae</taxon>
        <taxon>Glomerellales</taxon>
        <taxon>Glomerellaceae</taxon>
        <taxon>Colletotrichum</taxon>
        <taxon>Colletotrichum orbiculare species complex</taxon>
    </lineage>
</organism>
<dbReference type="Proteomes" id="UP000295703">
    <property type="component" value="Unassembled WGS sequence"/>
</dbReference>
<keyword evidence="2" id="KW-0812">Transmembrane</keyword>
<keyword evidence="2" id="KW-0472">Membrane</keyword>
<sequence length="121" mass="13634">MIPPKPQFVQEVERPRSSSISSSTRSFYQGFTTPTPPDNTYFATILRRERDGTLPVYENEKQRPQTNSSARSFALSYRQELAHEARKRTRKYNFAAAVVVGLVLAGCAGTLAYVLVSSKWT</sequence>
<keyword evidence="4" id="KW-1185">Reference proteome</keyword>
<name>A0A4R8RH18_COLTR</name>